<gene>
    <name evidence="3" type="ORF">J0S82_002400</name>
</gene>
<feature type="compositionally biased region" description="Basic and acidic residues" evidence="1">
    <location>
        <begin position="26"/>
        <end position="38"/>
    </location>
</feature>
<feature type="non-terminal residue" evidence="3">
    <location>
        <position position="155"/>
    </location>
</feature>
<reference evidence="3" key="1">
    <citation type="journal article" date="2021" name="Evol. Appl.">
        <title>The genome of the Pyrenean desman and the effects of bottlenecks and inbreeding on the genomic landscape of an endangered species.</title>
        <authorList>
            <person name="Escoda L."/>
            <person name="Castresana J."/>
        </authorList>
    </citation>
    <scope>NUCLEOTIDE SEQUENCE</scope>
    <source>
        <strain evidence="3">IBE-C5619</strain>
    </source>
</reference>
<comment type="caution">
    <text evidence="3">The sequence shown here is derived from an EMBL/GenBank/DDBJ whole genome shotgun (WGS) entry which is preliminary data.</text>
</comment>
<feature type="region of interest" description="Disordered" evidence="1">
    <location>
        <begin position="18"/>
        <end position="38"/>
    </location>
</feature>
<sequence>RPNLKRSLQGRITEPKIAHDSVSCSSEHERPRTGDLRQGEMGEMELTHQYFDAIKNSQHVEVKSIPLPNMPQAPSNTLIQDIELPSVQPPSFLKTTSVYSGSKMKTGNITQNVFNRIMMMIFPMSMKIMAILRTWIKIYEDSNKDSNNDRSNKKK</sequence>
<evidence type="ECO:0000313" key="4">
    <source>
        <dbReference type="Proteomes" id="UP000700334"/>
    </source>
</evidence>
<keyword evidence="4" id="KW-1185">Reference proteome</keyword>
<accession>A0A8J6A522</accession>
<evidence type="ECO:0000313" key="3">
    <source>
        <dbReference type="EMBL" id="KAG8512252.1"/>
    </source>
</evidence>
<dbReference type="AlphaFoldDB" id="A0A8J6A522"/>
<dbReference type="Proteomes" id="UP000700334">
    <property type="component" value="Unassembled WGS sequence"/>
</dbReference>
<keyword evidence="2" id="KW-1133">Transmembrane helix</keyword>
<protein>
    <submittedName>
        <fullName evidence="3">WW domain-binding protein 11</fullName>
    </submittedName>
</protein>
<organism evidence="3 4">
    <name type="scientific">Galemys pyrenaicus</name>
    <name type="common">Iberian desman</name>
    <name type="synonym">Pyrenean desman</name>
    <dbReference type="NCBI Taxonomy" id="202257"/>
    <lineage>
        <taxon>Eukaryota</taxon>
        <taxon>Metazoa</taxon>
        <taxon>Chordata</taxon>
        <taxon>Craniata</taxon>
        <taxon>Vertebrata</taxon>
        <taxon>Euteleostomi</taxon>
        <taxon>Mammalia</taxon>
        <taxon>Eutheria</taxon>
        <taxon>Laurasiatheria</taxon>
        <taxon>Eulipotyphla</taxon>
        <taxon>Talpidae</taxon>
        <taxon>Galemys</taxon>
    </lineage>
</organism>
<evidence type="ECO:0000256" key="1">
    <source>
        <dbReference type="SAM" id="MobiDB-lite"/>
    </source>
</evidence>
<feature type="non-terminal residue" evidence="3">
    <location>
        <position position="1"/>
    </location>
</feature>
<feature type="transmembrane region" description="Helical" evidence="2">
    <location>
        <begin position="113"/>
        <end position="136"/>
    </location>
</feature>
<name>A0A8J6A522_GALPY</name>
<dbReference type="EMBL" id="JAGFMF010011802">
    <property type="protein sequence ID" value="KAG8512252.1"/>
    <property type="molecule type" value="Genomic_DNA"/>
</dbReference>
<evidence type="ECO:0000256" key="2">
    <source>
        <dbReference type="SAM" id="Phobius"/>
    </source>
</evidence>
<proteinExistence type="predicted"/>
<keyword evidence="2" id="KW-0812">Transmembrane</keyword>
<keyword evidence="2" id="KW-0472">Membrane</keyword>
<dbReference type="OrthoDB" id="10067323at2759"/>